<feature type="chain" id="PRO_5045427516" evidence="1">
    <location>
        <begin position="25"/>
        <end position="144"/>
    </location>
</feature>
<sequence>MIRKTWISVAVAACAAVCLQTAQAQVVGHQTIGISVTEADAILAGWSVKRSILGKPVFNEQGQQVGKVYDIVVAPDKSVSYAIVDAQRFVGMRHDVAVPIEQLDFADGKLVLPGATREALKAMPVFQYTKMPAMPKPRDAYQHP</sequence>
<feature type="domain" description="PRC-barrel" evidence="2">
    <location>
        <begin position="50"/>
        <end position="112"/>
    </location>
</feature>
<keyword evidence="1" id="KW-0732">Signal</keyword>
<evidence type="ECO:0000313" key="4">
    <source>
        <dbReference type="Proteomes" id="UP001325479"/>
    </source>
</evidence>
<dbReference type="EMBL" id="CP139965">
    <property type="protein sequence ID" value="WQD79254.1"/>
    <property type="molecule type" value="Genomic_DNA"/>
</dbReference>
<dbReference type="Proteomes" id="UP001325479">
    <property type="component" value="Chromosome"/>
</dbReference>
<evidence type="ECO:0000313" key="3">
    <source>
        <dbReference type="EMBL" id="WQD79254.1"/>
    </source>
</evidence>
<reference evidence="3 4" key="1">
    <citation type="submission" date="2023-12" db="EMBL/GenBank/DDBJ databases">
        <title>Genome sequencing and assembly of bacterial species from a model synthetic community.</title>
        <authorList>
            <person name="Hogle S.L."/>
        </authorList>
    </citation>
    <scope>NUCLEOTIDE SEQUENCE [LARGE SCALE GENOMIC DNA]</scope>
    <source>
        <strain evidence="3 4">HAMBI 2494</strain>
    </source>
</reference>
<dbReference type="Gene3D" id="2.30.30.240">
    <property type="entry name" value="PRC-barrel domain"/>
    <property type="match status" value="1"/>
</dbReference>
<proteinExistence type="predicted"/>
<evidence type="ECO:0000259" key="2">
    <source>
        <dbReference type="Pfam" id="PF05239"/>
    </source>
</evidence>
<evidence type="ECO:0000256" key="1">
    <source>
        <dbReference type="SAM" id="SignalP"/>
    </source>
</evidence>
<gene>
    <name evidence="3" type="ORF">U0042_06000</name>
</gene>
<dbReference type="Pfam" id="PF05239">
    <property type="entry name" value="PRC"/>
    <property type="match status" value="1"/>
</dbReference>
<dbReference type="SUPFAM" id="SSF50346">
    <property type="entry name" value="PRC-barrel domain"/>
    <property type="match status" value="1"/>
</dbReference>
<name>A0ABZ0WPE7_9BURK</name>
<keyword evidence="4" id="KW-1185">Reference proteome</keyword>
<protein>
    <submittedName>
        <fullName evidence="3">PRC-barrel domain-containing protein</fullName>
    </submittedName>
</protein>
<dbReference type="RefSeq" id="WP_198665342.1">
    <property type="nucleotide sequence ID" value="NZ_CP139965.1"/>
</dbReference>
<organism evidence="3 4">
    <name type="scientific">Paraburkholderia kururiensis</name>
    <dbReference type="NCBI Taxonomy" id="984307"/>
    <lineage>
        <taxon>Bacteria</taxon>
        <taxon>Pseudomonadati</taxon>
        <taxon>Pseudomonadota</taxon>
        <taxon>Betaproteobacteria</taxon>
        <taxon>Burkholderiales</taxon>
        <taxon>Burkholderiaceae</taxon>
        <taxon>Paraburkholderia</taxon>
    </lineage>
</organism>
<dbReference type="InterPro" id="IPR027275">
    <property type="entry name" value="PRC-brl_dom"/>
</dbReference>
<accession>A0ABZ0WPE7</accession>
<dbReference type="InterPro" id="IPR011033">
    <property type="entry name" value="PRC_barrel-like_sf"/>
</dbReference>
<feature type="signal peptide" evidence="1">
    <location>
        <begin position="1"/>
        <end position="24"/>
    </location>
</feature>